<dbReference type="Pfam" id="PF02413">
    <property type="entry name" value="Caudo_TAP"/>
    <property type="match status" value="1"/>
</dbReference>
<proteinExistence type="predicted"/>
<gene>
    <name evidence="1" type="ORF">A3466_17625</name>
</gene>
<evidence type="ECO:0000313" key="1">
    <source>
        <dbReference type="EMBL" id="KZR35340.1"/>
    </source>
</evidence>
<dbReference type="PANTHER" id="PTHR34413">
    <property type="entry name" value="PROPHAGE TAIL FIBER ASSEMBLY PROTEIN HOMOLOG TFAE-RELATED-RELATED"/>
    <property type="match status" value="1"/>
</dbReference>
<organism evidence="1 2">
    <name type="scientific">Enterobacter genomosp. S</name>
    <dbReference type="NCBI Taxonomy" id="2364151"/>
    <lineage>
        <taxon>Bacteria</taxon>
        <taxon>Pseudomonadati</taxon>
        <taxon>Pseudomonadota</taxon>
        <taxon>Gammaproteobacteria</taxon>
        <taxon>Enterobacterales</taxon>
        <taxon>Enterobacteriaceae</taxon>
        <taxon>Enterobacter</taxon>
        <taxon>Enterobacter cloacae complex</taxon>
        <taxon>Enterobacter cloacae complex clade S</taxon>
    </lineage>
</organism>
<name>A0ABR5YT64_9ENTR</name>
<dbReference type="InterPro" id="IPR003458">
    <property type="entry name" value="Phage_T4_Gp38_tail_assem"/>
</dbReference>
<keyword evidence="2" id="KW-1185">Reference proteome</keyword>
<dbReference type="RefSeq" id="WP_063449639.1">
    <property type="nucleotide sequence ID" value="NZ_LVVA01000003.1"/>
</dbReference>
<accession>A0ABR5YT64</accession>
<reference evidence="2" key="1">
    <citation type="submission" date="2016-03" db="EMBL/GenBank/DDBJ databases">
        <title>WGS of SAMN04393274.</title>
        <authorList>
            <person name="Adams M."/>
            <person name="Sutton G."/>
            <person name="Nelson K."/>
            <person name="Thaden J."/>
            <person name="Fowler V."/>
            <person name="Mccorrison J."/>
            <person name="Sanka R."/>
            <person name="Brinkac L."/>
            <person name="Nierman W."/>
        </authorList>
    </citation>
    <scope>NUCLEOTIDE SEQUENCE [LARGE SCALE GENOMIC DNA]</scope>
    <source>
        <strain evidence="2">GN06232</strain>
    </source>
</reference>
<dbReference type="InterPro" id="IPR051220">
    <property type="entry name" value="TFA_Chaperone"/>
</dbReference>
<dbReference type="Proteomes" id="UP000076880">
    <property type="component" value="Unassembled WGS sequence"/>
</dbReference>
<protein>
    <submittedName>
        <fullName evidence="1">Phage tail protein</fullName>
    </submittedName>
</protein>
<comment type="caution">
    <text evidence="1">The sequence shown here is derived from an EMBL/GenBank/DDBJ whole genome shotgun (WGS) entry which is preliminary data.</text>
</comment>
<evidence type="ECO:0000313" key="2">
    <source>
        <dbReference type="Proteomes" id="UP000076880"/>
    </source>
</evidence>
<sequence length="140" mass="15458">MTVYFSASENGFYDDAYRADYIAAGTWPDDAAAISDQWYQHLLNGQALGRVVTVNEYGQPVLADPPAPTREQLIAEADARKAALITAASETISILNDAVDLGKATKEEEARLLAWREYRIRLMRVDTSLAPDIEWPAAPD</sequence>
<dbReference type="PANTHER" id="PTHR34413:SF2">
    <property type="entry name" value="PROPHAGE TAIL FIBER ASSEMBLY PROTEIN HOMOLOG TFAE-RELATED"/>
    <property type="match status" value="1"/>
</dbReference>
<dbReference type="EMBL" id="LVVA01000003">
    <property type="protein sequence ID" value="KZR35340.1"/>
    <property type="molecule type" value="Genomic_DNA"/>
</dbReference>